<feature type="signal peptide" evidence="1">
    <location>
        <begin position="1"/>
        <end position="27"/>
    </location>
</feature>
<evidence type="ECO:0000313" key="2">
    <source>
        <dbReference type="EMBL" id="MBL1094064.1"/>
    </source>
</evidence>
<dbReference type="EMBL" id="JAERRI010000025">
    <property type="protein sequence ID" value="MBL1094064.1"/>
    <property type="molecule type" value="Genomic_DNA"/>
</dbReference>
<keyword evidence="1" id="KW-0732">Signal</keyword>
<dbReference type="Proteomes" id="UP000629371">
    <property type="component" value="Unassembled WGS sequence"/>
</dbReference>
<proteinExistence type="predicted"/>
<evidence type="ECO:0000256" key="1">
    <source>
        <dbReference type="SAM" id="SignalP"/>
    </source>
</evidence>
<sequence>MIVKVNTERVKTVAVTASLAAWLVATAAGQLPENRFDNLLRRGRWQIPVPNWRFFGPNPGVKDNHLLYRDIVDGKPGEWEEVPITRDRPWYALAWNARNRSPKALFDASQDTIGRSVAFGPELHLVTLGSGYRLLSRYIQRHLPHAEGASHSQFMLMQSFLKAPGDREIEPVFVSLQFPLDDHAAPGDATPEAAAFPVAA</sequence>
<accession>A0ABS1N295</accession>
<gene>
    <name evidence="2" type="ORF">JK360_32940</name>
</gene>
<reference evidence="2 3" key="1">
    <citation type="submission" date="2021-01" db="EMBL/GenBank/DDBJ databases">
        <title>WGS of actinomycetes isolated from Thailand.</title>
        <authorList>
            <person name="Thawai C."/>
        </authorList>
    </citation>
    <scope>NUCLEOTIDE SEQUENCE [LARGE SCALE GENOMIC DNA]</scope>
    <source>
        <strain evidence="2 3">CH9-7</strain>
    </source>
</reference>
<name>A0ABS1N295_9ACTN</name>
<evidence type="ECO:0000313" key="3">
    <source>
        <dbReference type="Proteomes" id="UP000629371"/>
    </source>
</evidence>
<protein>
    <submittedName>
        <fullName evidence="2">Uncharacterized protein</fullName>
    </submittedName>
</protein>
<dbReference type="RefSeq" id="WP_030414970.1">
    <property type="nucleotide sequence ID" value="NZ_JAERRI010000025.1"/>
</dbReference>
<organism evidence="2 3">
    <name type="scientific">Streptomyces siderophoricus</name>
    <dbReference type="NCBI Taxonomy" id="2802281"/>
    <lineage>
        <taxon>Bacteria</taxon>
        <taxon>Bacillati</taxon>
        <taxon>Actinomycetota</taxon>
        <taxon>Actinomycetes</taxon>
        <taxon>Kitasatosporales</taxon>
        <taxon>Streptomycetaceae</taxon>
        <taxon>Streptomyces</taxon>
    </lineage>
</organism>
<feature type="chain" id="PRO_5046267492" evidence="1">
    <location>
        <begin position="28"/>
        <end position="200"/>
    </location>
</feature>
<keyword evidence="3" id="KW-1185">Reference proteome</keyword>
<comment type="caution">
    <text evidence="2">The sequence shown here is derived from an EMBL/GenBank/DDBJ whole genome shotgun (WGS) entry which is preliminary data.</text>
</comment>